<feature type="coiled-coil region" evidence="1">
    <location>
        <begin position="22"/>
        <end position="53"/>
    </location>
</feature>
<dbReference type="AlphaFoldDB" id="A0AA41MCS0"/>
<name>A0AA41MCS0_SCICA</name>
<evidence type="ECO:0000256" key="1">
    <source>
        <dbReference type="SAM" id="Coils"/>
    </source>
</evidence>
<keyword evidence="3" id="KW-1185">Reference proteome</keyword>
<comment type="caution">
    <text evidence="2">The sequence shown here is derived from an EMBL/GenBank/DDBJ whole genome shotgun (WGS) entry which is preliminary data.</text>
</comment>
<sequence>MKKCDQYISDLHKQLTSCYTFVEKAQKALTEKQRDLELKTQQLEIKLSNKKEENMHSRSPHREFSKVLSQQDLLQLCACPKALRNGDEATHIRNQMGSVCHGILAISGLP</sequence>
<protein>
    <submittedName>
        <fullName evidence="2">Growth arrest-specific protein 7</fullName>
    </submittedName>
</protein>
<reference evidence="2" key="1">
    <citation type="submission" date="2020-03" db="EMBL/GenBank/DDBJ databases">
        <title>Studies in the Genomics of Life Span.</title>
        <authorList>
            <person name="Glass D."/>
        </authorList>
    </citation>
    <scope>NUCLEOTIDE SEQUENCE</scope>
    <source>
        <strain evidence="2">SUZIE</strain>
        <tissue evidence="2">Muscle</tissue>
    </source>
</reference>
<keyword evidence="1" id="KW-0175">Coiled coil</keyword>
<accession>A0AA41MCS0</accession>
<proteinExistence type="predicted"/>
<organism evidence="2 3">
    <name type="scientific">Sciurus carolinensis</name>
    <name type="common">Eastern gray squirrel</name>
    <dbReference type="NCBI Taxonomy" id="30640"/>
    <lineage>
        <taxon>Eukaryota</taxon>
        <taxon>Metazoa</taxon>
        <taxon>Chordata</taxon>
        <taxon>Craniata</taxon>
        <taxon>Vertebrata</taxon>
        <taxon>Euteleostomi</taxon>
        <taxon>Mammalia</taxon>
        <taxon>Eutheria</taxon>
        <taxon>Euarchontoglires</taxon>
        <taxon>Glires</taxon>
        <taxon>Rodentia</taxon>
        <taxon>Sciuromorpha</taxon>
        <taxon>Sciuridae</taxon>
        <taxon>Sciurinae</taxon>
        <taxon>Sciurini</taxon>
        <taxon>Sciurus</taxon>
    </lineage>
</organism>
<evidence type="ECO:0000313" key="2">
    <source>
        <dbReference type="EMBL" id="MBZ3869542.1"/>
    </source>
</evidence>
<dbReference type="EMBL" id="JAATJV010137957">
    <property type="protein sequence ID" value="MBZ3869542.1"/>
    <property type="molecule type" value="Genomic_DNA"/>
</dbReference>
<dbReference type="Proteomes" id="UP001166674">
    <property type="component" value="Unassembled WGS sequence"/>
</dbReference>
<evidence type="ECO:0000313" key="3">
    <source>
        <dbReference type="Proteomes" id="UP001166674"/>
    </source>
</evidence>
<gene>
    <name evidence="2" type="ORF">SUZIE_103460</name>
</gene>